<name>A0A212K947_9BACT</name>
<dbReference type="Pfam" id="PF00563">
    <property type="entry name" value="EAL"/>
    <property type="match status" value="1"/>
</dbReference>
<feature type="transmembrane region" description="Helical" evidence="1">
    <location>
        <begin position="81"/>
        <end position="102"/>
    </location>
</feature>
<dbReference type="RefSeq" id="WP_296936654.1">
    <property type="nucleotide sequence ID" value="NZ_LT598928.1"/>
</dbReference>
<keyword evidence="1" id="KW-1133">Transmembrane helix</keyword>
<dbReference type="InterPro" id="IPR050706">
    <property type="entry name" value="Cyclic-di-GMP_PDE-like"/>
</dbReference>
<dbReference type="PROSITE" id="PS50887">
    <property type="entry name" value="GGDEF"/>
    <property type="match status" value="1"/>
</dbReference>
<sequence>MKTLRLRLSMLMLLLCCLFANLTPAQAAVDSTTAQDESSAAVPTSPFNDQAGLPVYPPEEEHSFAARIDRSINCSIQKRPFQVIGGLIAFFLGVIIFLFYCLGCKCCRICRMEAQMNKDELTGLPNMEKFKVLCDSLITTQVTSDYMLLSGDICQFKTINDQFGFGMGDRLLQAYAAVLQRNILPEECCARISSDLFVLLLRFDTWEQLSGRVREMDRELDEWRRSQALPYTVRTVYGAYRVPREQERDVQLMLDLANYARLEAKRSSGMPMVLYNEHMRQEALLSHELNGKLEDALTNGEMQVWYQAKVDMRTGAITGSEALVRWNHPSRGMLLPGSFIPMFERNGLVTSIDFFVFEQVCRNLRSWKTRNLPLHSVSCNFSRLHFDRPHFTQRLADIADRYSVPRHLLEVEITESAIMNNPEAVWLQIVQLKEMGFKTAIDDFGAGYSSLGIVQMLDADCLKIDRSFIQRDLPGQRAQIVLGNIVRLASDLGMNVISEGVETAEQSAIIMKLGCYTAQGFFYAKPEPSHEFEARLAMQGL</sequence>
<dbReference type="EMBL" id="FLUP01000001">
    <property type="protein sequence ID" value="SBW08167.1"/>
    <property type="molecule type" value="Genomic_DNA"/>
</dbReference>
<dbReference type="PANTHER" id="PTHR33121">
    <property type="entry name" value="CYCLIC DI-GMP PHOSPHODIESTERASE PDEF"/>
    <property type="match status" value="1"/>
</dbReference>
<dbReference type="CDD" id="cd01949">
    <property type="entry name" value="GGDEF"/>
    <property type="match status" value="1"/>
</dbReference>
<evidence type="ECO:0000313" key="5">
    <source>
        <dbReference type="EMBL" id="SBW08167.1"/>
    </source>
</evidence>
<feature type="domain" description="GGDEF" evidence="4">
    <location>
        <begin position="144"/>
        <end position="277"/>
    </location>
</feature>
<protein>
    <submittedName>
        <fullName evidence="5">Diguanylate cyclase/phosphodiesterase</fullName>
    </submittedName>
</protein>
<evidence type="ECO:0000256" key="2">
    <source>
        <dbReference type="SAM" id="SignalP"/>
    </source>
</evidence>
<organism evidence="5">
    <name type="scientific">uncultured Desulfovibrio sp</name>
    <dbReference type="NCBI Taxonomy" id="167968"/>
    <lineage>
        <taxon>Bacteria</taxon>
        <taxon>Pseudomonadati</taxon>
        <taxon>Thermodesulfobacteriota</taxon>
        <taxon>Desulfovibrionia</taxon>
        <taxon>Desulfovibrionales</taxon>
        <taxon>Desulfovibrionaceae</taxon>
        <taxon>Desulfovibrio</taxon>
        <taxon>environmental samples</taxon>
    </lineage>
</organism>
<feature type="domain" description="EAL" evidence="3">
    <location>
        <begin position="286"/>
        <end position="540"/>
    </location>
</feature>
<evidence type="ECO:0000259" key="3">
    <source>
        <dbReference type="PROSITE" id="PS50883"/>
    </source>
</evidence>
<dbReference type="NCBIfam" id="TIGR00254">
    <property type="entry name" value="GGDEF"/>
    <property type="match status" value="1"/>
</dbReference>
<dbReference type="SUPFAM" id="SSF55073">
    <property type="entry name" value="Nucleotide cyclase"/>
    <property type="match status" value="1"/>
</dbReference>
<keyword evidence="1" id="KW-0472">Membrane</keyword>
<dbReference type="Pfam" id="PF00990">
    <property type="entry name" value="GGDEF"/>
    <property type="match status" value="1"/>
</dbReference>
<feature type="signal peptide" evidence="2">
    <location>
        <begin position="1"/>
        <end position="27"/>
    </location>
</feature>
<dbReference type="SUPFAM" id="SSF141868">
    <property type="entry name" value="EAL domain-like"/>
    <property type="match status" value="1"/>
</dbReference>
<proteinExistence type="predicted"/>
<dbReference type="GO" id="GO:0071111">
    <property type="term" value="F:cyclic-guanylate-specific phosphodiesterase activity"/>
    <property type="evidence" value="ECO:0007669"/>
    <property type="project" value="InterPro"/>
</dbReference>
<feature type="chain" id="PRO_5012239546" evidence="2">
    <location>
        <begin position="28"/>
        <end position="541"/>
    </location>
</feature>
<dbReference type="InterPro" id="IPR001633">
    <property type="entry name" value="EAL_dom"/>
</dbReference>
<keyword evidence="2" id="KW-0732">Signal</keyword>
<dbReference type="PANTHER" id="PTHR33121:SF70">
    <property type="entry name" value="SIGNALING PROTEIN YKOW"/>
    <property type="match status" value="1"/>
</dbReference>
<dbReference type="PROSITE" id="PS50883">
    <property type="entry name" value="EAL"/>
    <property type="match status" value="1"/>
</dbReference>
<reference evidence="5" key="1">
    <citation type="submission" date="2016-04" db="EMBL/GenBank/DDBJ databases">
        <authorList>
            <person name="Evans L.H."/>
            <person name="Alamgir A."/>
            <person name="Owens N."/>
            <person name="Weber N.D."/>
            <person name="Virtaneva K."/>
            <person name="Barbian K."/>
            <person name="Babar A."/>
            <person name="Rosenke K."/>
        </authorList>
    </citation>
    <scope>NUCLEOTIDE SEQUENCE</scope>
    <source>
        <strain evidence="5">92-2</strain>
    </source>
</reference>
<dbReference type="SMART" id="SM00052">
    <property type="entry name" value="EAL"/>
    <property type="match status" value="1"/>
</dbReference>
<accession>A0A212K947</accession>
<dbReference type="InterPro" id="IPR035919">
    <property type="entry name" value="EAL_sf"/>
</dbReference>
<dbReference type="InterPro" id="IPR029787">
    <property type="entry name" value="Nucleotide_cyclase"/>
</dbReference>
<dbReference type="SMART" id="SM00267">
    <property type="entry name" value="GGDEF"/>
    <property type="match status" value="1"/>
</dbReference>
<dbReference type="InterPro" id="IPR000160">
    <property type="entry name" value="GGDEF_dom"/>
</dbReference>
<dbReference type="Gene3D" id="3.20.20.450">
    <property type="entry name" value="EAL domain"/>
    <property type="match status" value="1"/>
</dbReference>
<evidence type="ECO:0000259" key="4">
    <source>
        <dbReference type="PROSITE" id="PS50887"/>
    </source>
</evidence>
<dbReference type="CDD" id="cd01948">
    <property type="entry name" value="EAL"/>
    <property type="match status" value="1"/>
</dbReference>
<gene>
    <name evidence="5" type="ORF">KM92DES2_12444</name>
</gene>
<dbReference type="Gene3D" id="3.30.70.270">
    <property type="match status" value="1"/>
</dbReference>
<dbReference type="AlphaFoldDB" id="A0A212K947"/>
<dbReference type="InterPro" id="IPR043128">
    <property type="entry name" value="Rev_trsase/Diguanyl_cyclase"/>
</dbReference>
<evidence type="ECO:0000256" key="1">
    <source>
        <dbReference type="SAM" id="Phobius"/>
    </source>
</evidence>
<keyword evidence="1" id="KW-0812">Transmembrane</keyword>